<evidence type="ECO:0000256" key="1">
    <source>
        <dbReference type="ARBA" id="ARBA00022737"/>
    </source>
</evidence>
<dbReference type="InterPro" id="IPR012334">
    <property type="entry name" value="Pectin_lyas_fold"/>
</dbReference>
<feature type="domain" description="WSC" evidence="4">
    <location>
        <begin position="1533"/>
        <end position="1627"/>
    </location>
</feature>
<dbReference type="PROSITE" id="PS51782">
    <property type="entry name" value="LYSM"/>
    <property type="match status" value="2"/>
</dbReference>
<dbReference type="FunFam" id="2.160.20.10:FF:000049">
    <property type="entry name" value="Putative exo-beta-1,3-glucanase"/>
    <property type="match status" value="1"/>
</dbReference>
<dbReference type="InterPro" id="IPR018392">
    <property type="entry name" value="LysM"/>
</dbReference>
<dbReference type="Gene3D" id="2.160.20.10">
    <property type="entry name" value="Single-stranded right-handed beta-helix, Pectin lyase-like"/>
    <property type="match status" value="2"/>
</dbReference>
<dbReference type="PANTHER" id="PTHR45964">
    <property type="entry name" value="WSCD FAMILY MEMBER CG9164"/>
    <property type="match status" value="1"/>
</dbReference>
<feature type="compositionally biased region" description="Low complexity" evidence="2">
    <location>
        <begin position="1635"/>
        <end position="1684"/>
    </location>
</feature>
<evidence type="ECO:0000256" key="3">
    <source>
        <dbReference type="SAM" id="SignalP"/>
    </source>
</evidence>
<dbReference type="OrthoDB" id="1046782at2759"/>
<feature type="domain" description="LysM" evidence="5">
    <location>
        <begin position="1212"/>
        <end position="1258"/>
    </location>
</feature>
<dbReference type="InterPro" id="IPR024535">
    <property type="entry name" value="RHGA/B-epi-like_pectate_lyase"/>
</dbReference>
<dbReference type="InterPro" id="IPR036779">
    <property type="entry name" value="LysM_dom_sf"/>
</dbReference>
<dbReference type="Pfam" id="PF01822">
    <property type="entry name" value="WSC"/>
    <property type="match status" value="4"/>
</dbReference>
<dbReference type="SMART" id="SM00321">
    <property type="entry name" value="WSC"/>
    <property type="match status" value="4"/>
</dbReference>
<keyword evidence="7" id="KW-1185">Reference proteome</keyword>
<evidence type="ECO:0000259" key="5">
    <source>
        <dbReference type="PROSITE" id="PS51782"/>
    </source>
</evidence>
<keyword evidence="1" id="KW-0677">Repeat</keyword>
<feature type="domain" description="LysM" evidence="5">
    <location>
        <begin position="1364"/>
        <end position="1412"/>
    </location>
</feature>
<sequence length="1897" mass="200900">MFHHCLLVVFALCNAIHAGHHLHQRFHHGEALSRNTSSSVTLGNSSVPGNGTVQEAQDIVMQFQKAMAQANSAIVAKPAANVPETLNGTGVRHRRNKAAFLNYERISTHNRTHHFHVRRVLDNSTSSDDGASMPASSNFTRASYSIPPEVMEAARVMAEANPLPLDDYDALFANLRSQMPPFNDTNIMPQRLQHGSGLVSYVPPRELAVTYQNGTQVAGALETHSSSPDEQDLSVSSRQGQVLKNRDTVAYWQETIEKRGSAPYAPAGYKVWRNVKDYGAYGDGIHDDTAAIQRAVSDGGRCGAGCPSSTVYPATVYFPTGTYLVSSPIIQYYNTEFLGNPLGTPTIKAASSFVGLGVITSDVYTGTTTEWYLNVNNFLRSIRNFYIDIRAAPQDASVCGIHWQVAQGSSLENIWFIATDPSTNPATTQQGIYMENGSGGFMGDLVFVGGKFGAFFGNQQFTASGLLFSGCKTGLQVSWDWGWTMQDMVFQNCGTGIAIVGGAGGPMSDGQGVGSLTLVDVYMENTPLGVETSLYADNSTAFYIQNGGFQNVKDVVKDTHQNVVLYPGSVGGKVNVVSWGFGKVTSPVGETGFLNGADIEAPTVDPSLLTPDGNTPHSRFFHRTRPTYSTIGNSQLIDVKALGAKGDGSTDDTAILNHIFDVAANISAIVYFPYGVYVITDTLQIPVGSRIVGQAWPQIMASGAKFGNMGQPKIAVRVGEVGAVGVVEIQCMLFTVRGATAGAVLMEWNVHESSQGSAGLWDSHFRVGGAAGSHLQTQDCPKGGAVNSNCIAASLMMHITQKASAYLENVWLWVADHDVEAADQTQINVFAARGILIESQGPTWLWGTAAEHATLYQYQLSGAKNLVMGLVQTEAPYYQPTPKAPAPFTKALTFPNDPTFAGCPGDSLNCAVAWALRIIESTDVYVLSTGIYTWFSSYSQACVDSGLNNCQQSSFYVEQSFDVWIYNLVTVGSLQMISPLNGVPVLAKNNRNGYASSIVAWLGGANQTTGGRVFPGYQLYARENLTNTDFSDICKTALTATITCDNTTREWTSPSYHGSLGNATPQTQVCDASCGTSLSSWYHGVSSSCAGFAWPGAVVPPLNMTGGYIWYGFNETCQQDTQTGLFCSDTIANFTLSASLESMPTADLCSPCYLDRLKMMQKSAYSIFNVFTWYQRALQTAVAKCSLANVPTNPQPPLISGPAVEPFCVSAQYYETVAGDTCNRIATAKNVSSASLFQSAQPYLTNCTSLPAGLKLCMPPSCPTYLLRSDDTCVSASARAGVQDITLFNPWINSGCDNLHSANITLGGVVCAGPSGGAYQPGLATNTSSFPGSGEASSHYSTTVMPPPGGHQVAPGTDPSWCGQWHVATSGDQCATLTVTYSIGLDLLTRLNPSIDGEECTGSLVTGNAYCVSPVSAVGLSSSPYEDIPHRSFGCWYNADPSSDVLTESSYTNTTNMSVEICASKCLGDDTAFFALKGSNQCMCGSKITINSAQVASSKCDVACVGDSMQTCGGADGPTSLWAVSNRTSLSYEYADLGCYADSTSLRALIGGISRPALTNNTVAVCSDLCLPTYPYFGVENGSDCWCGTGPNTAAETLSGSHCDTNCTGRADEKCGGASALEVFAVKTPFSLPASTTSTSRKSSTSGTSSTSSISISTSSHLPASTTSSSTRTSSSTSSSASPSPSGPWYWGCYTEPPNVRALGGASYVDYNIMTVDICQQFCVTQSGYEVFGIEYSGECWCGHAISTGSTSVPESDCNMKCPGNAAQMCGAGNRLNVYGMEPASSPPPSVSTALPASAAYTSLGCYTEATNSRALSSASKADFTSMTVDMCGTYCLTDLGHTLFGVEYGGECYCGDEFQPGSVAAPASDCNMACPGNASQTCGAGNRLNVYQRDTA</sequence>
<dbReference type="SUPFAM" id="SSF51126">
    <property type="entry name" value="Pectin lyase-like"/>
    <property type="match status" value="2"/>
</dbReference>
<dbReference type="InterPro" id="IPR051589">
    <property type="entry name" value="Sialate-O-sulfotransferase"/>
</dbReference>
<feature type="region of interest" description="Disordered" evidence="2">
    <location>
        <begin position="1633"/>
        <end position="1686"/>
    </location>
</feature>
<dbReference type="STRING" id="177199.A0A420YBI2"/>
<dbReference type="Gene3D" id="3.10.350.10">
    <property type="entry name" value="LysM domain"/>
    <property type="match status" value="2"/>
</dbReference>
<dbReference type="InterPro" id="IPR002889">
    <property type="entry name" value="WSC_carb-bd"/>
</dbReference>
<proteinExistence type="predicted"/>
<feature type="signal peptide" evidence="3">
    <location>
        <begin position="1"/>
        <end position="18"/>
    </location>
</feature>
<dbReference type="PROSITE" id="PS51212">
    <property type="entry name" value="WSC"/>
    <property type="match status" value="4"/>
</dbReference>
<accession>A0A420YBI2</accession>
<evidence type="ECO:0000313" key="6">
    <source>
        <dbReference type="EMBL" id="RKU45090.1"/>
    </source>
</evidence>
<feature type="domain" description="WSC" evidence="4">
    <location>
        <begin position="1429"/>
        <end position="1525"/>
    </location>
</feature>
<evidence type="ECO:0000313" key="7">
    <source>
        <dbReference type="Proteomes" id="UP000275385"/>
    </source>
</evidence>
<evidence type="ECO:0000259" key="4">
    <source>
        <dbReference type="PROSITE" id="PS51212"/>
    </source>
</evidence>
<feature type="domain" description="WSC" evidence="4">
    <location>
        <begin position="1800"/>
        <end position="1895"/>
    </location>
</feature>
<protein>
    <submittedName>
        <fullName evidence="6">Uncharacterized protein</fullName>
    </submittedName>
</protein>
<dbReference type="CDD" id="cd23668">
    <property type="entry name" value="GH55_beta13glucanase-like"/>
    <property type="match status" value="1"/>
</dbReference>
<name>A0A420YBI2_9PEZI</name>
<evidence type="ECO:0000256" key="2">
    <source>
        <dbReference type="SAM" id="MobiDB-lite"/>
    </source>
</evidence>
<dbReference type="PANTHER" id="PTHR45964:SF5">
    <property type="entry name" value="WSCD FAMILY MEMBER CG9164"/>
    <property type="match status" value="1"/>
</dbReference>
<reference evidence="6 7" key="1">
    <citation type="submission" date="2018-08" db="EMBL/GenBank/DDBJ databases">
        <title>Draft genome of the lignicolous fungus Coniochaeta pulveracea.</title>
        <authorList>
            <person name="Borstlap C.J."/>
            <person name="De Witt R.N."/>
            <person name="Botha A."/>
            <person name="Volschenk H."/>
        </authorList>
    </citation>
    <scope>NUCLEOTIDE SEQUENCE [LARGE SCALE GENOMIC DNA]</scope>
    <source>
        <strain evidence="6 7">CAB683</strain>
    </source>
</reference>
<comment type="caution">
    <text evidence="6">The sequence shown here is derived from an EMBL/GenBank/DDBJ whole genome shotgun (WGS) entry which is preliminary data.</text>
</comment>
<organism evidence="6 7">
    <name type="scientific">Coniochaeta pulveracea</name>
    <dbReference type="NCBI Taxonomy" id="177199"/>
    <lineage>
        <taxon>Eukaryota</taxon>
        <taxon>Fungi</taxon>
        <taxon>Dikarya</taxon>
        <taxon>Ascomycota</taxon>
        <taxon>Pezizomycotina</taxon>
        <taxon>Sordariomycetes</taxon>
        <taxon>Sordariomycetidae</taxon>
        <taxon>Coniochaetales</taxon>
        <taxon>Coniochaetaceae</taxon>
        <taxon>Coniochaeta</taxon>
    </lineage>
</organism>
<dbReference type="InterPro" id="IPR011050">
    <property type="entry name" value="Pectin_lyase_fold/virulence"/>
</dbReference>
<dbReference type="EMBL" id="QVQW01000023">
    <property type="protein sequence ID" value="RKU45090.1"/>
    <property type="molecule type" value="Genomic_DNA"/>
</dbReference>
<dbReference type="Pfam" id="PF12708">
    <property type="entry name" value="Pect-lyase_RHGA_epim"/>
    <property type="match status" value="2"/>
</dbReference>
<feature type="domain" description="WSC" evidence="4">
    <location>
        <begin position="1687"/>
        <end position="1782"/>
    </location>
</feature>
<feature type="chain" id="PRO_5019112682" evidence="3">
    <location>
        <begin position="19"/>
        <end position="1897"/>
    </location>
</feature>
<gene>
    <name evidence="6" type="ORF">DL546_000092</name>
</gene>
<dbReference type="Proteomes" id="UP000275385">
    <property type="component" value="Unassembled WGS sequence"/>
</dbReference>
<keyword evidence="3" id="KW-0732">Signal</keyword>